<comment type="caution">
    <text evidence="1">The sequence shown here is derived from an EMBL/GenBank/DDBJ whole genome shotgun (WGS) entry which is preliminary data.</text>
</comment>
<dbReference type="AlphaFoldDB" id="A0A9P7BUC2"/>
<dbReference type="InterPro" id="IPR023214">
    <property type="entry name" value="HAD_sf"/>
</dbReference>
<sequence>MVQSLNVSGILNAFRVLWNPSLAMPHVIVKDMSCINYAKLKKQCDIQAIAFDKDNCLTAPYVSTIHSPFKDAWKECKETFGRDRAQQLESSLGVAVLRHKEKKPDGGHYLSNFVKPIPPEKVAFVGDRIFTDVLFGNRNGNLTIWTSQIITEEGDNKPALLLRRMEHHLINILQKFSIKAPSHPALNGTVDDSFIITKEKN</sequence>
<dbReference type="SUPFAM" id="SSF56784">
    <property type="entry name" value="HAD-like"/>
    <property type="match status" value="2"/>
</dbReference>
<organism evidence="1 2">
    <name type="scientific">Rhizopus oryzae</name>
    <name type="common">Mucormycosis agent</name>
    <name type="synonym">Rhizopus arrhizus var. delemar</name>
    <dbReference type="NCBI Taxonomy" id="64495"/>
    <lineage>
        <taxon>Eukaryota</taxon>
        <taxon>Fungi</taxon>
        <taxon>Fungi incertae sedis</taxon>
        <taxon>Mucoromycota</taxon>
        <taxon>Mucoromycotina</taxon>
        <taxon>Mucoromycetes</taxon>
        <taxon>Mucorales</taxon>
        <taxon>Mucorineae</taxon>
        <taxon>Rhizopodaceae</taxon>
        <taxon>Rhizopus</taxon>
    </lineage>
</organism>
<dbReference type="NCBIfam" id="TIGR01668">
    <property type="entry name" value="YqeG_hyp_ppase"/>
    <property type="match status" value="1"/>
</dbReference>
<reference evidence="1" key="1">
    <citation type="journal article" date="2020" name="Microb. Genom.">
        <title>Genetic diversity of clinical and environmental Mucorales isolates obtained from an investigation of mucormycosis cases among solid organ transplant recipients.</title>
        <authorList>
            <person name="Nguyen M.H."/>
            <person name="Kaul D."/>
            <person name="Muto C."/>
            <person name="Cheng S.J."/>
            <person name="Richter R.A."/>
            <person name="Bruno V.M."/>
            <person name="Liu G."/>
            <person name="Beyhan S."/>
            <person name="Sundermann A.J."/>
            <person name="Mounaud S."/>
            <person name="Pasculle A.W."/>
            <person name="Nierman W.C."/>
            <person name="Driscoll E."/>
            <person name="Cumbie R."/>
            <person name="Clancy C.J."/>
            <person name="Dupont C.L."/>
        </authorList>
    </citation>
    <scope>NUCLEOTIDE SEQUENCE</scope>
    <source>
        <strain evidence="1">GL11</strain>
    </source>
</reference>
<dbReference type="Pfam" id="PF09419">
    <property type="entry name" value="PGP_phosphatase"/>
    <property type="match status" value="2"/>
</dbReference>
<dbReference type="Gene3D" id="3.40.50.1000">
    <property type="entry name" value="HAD superfamily/HAD-like"/>
    <property type="match status" value="1"/>
</dbReference>
<dbReference type="GO" id="GO:0005737">
    <property type="term" value="C:cytoplasm"/>
    <property type="evidence" value="ECO:0007669"/>
    <property type="project" value="TreeGrafter"/>
</dbReference>
<accession>A0A9P7BUC2</accession>
<dbReference type="InterPro" id="IPR010021">
    <property type="entry name" value="PGPP1/Gep4"/>
</dbReference>
<evidence type="ECO:0000313" key="1">
    <source>
        <dbReference type="EMBL" id="KAG1310769.1"/>
    </source>
</evidence>
<name>A0A9P7BUC2_RHIOR</name>
<proteinExistence type="predicted"/>
<keyword evidence="2" id="KW-1185">Reference proteome</keyword>
<dbReference type="EMBL" id="JAANQT010000466">
    <property type="protein sequence ID" value="KAG1310769.1"/>
    <property type="molecule type" value="Genomic_DNA"/>
</dbReference>
<dbReference type="InterPro" id="IPR036412">
    <property type="entry name" value="HAD-like_sf"/>
</dbReference>
<protein>
    <submittedName>
        <fullName evidence="1">Uncharacterized protein</fullName>
    </submittedName>
</protein>
<dbReference type="OrthoDB" id="198652at2759"/>
<evidence type="ECO:0000313" key="2">
    <source>
        <dbReference type="Proteomes" id="UP000716291"/>
    </source>
</evidence>
<dbReference type="Proteomes" id="UP000716291">
    <property type="component" value="Unassembled WGS sequence"/>
</dbReference>
<gene>
    <name evidence="1" type="ORF">G6F64_004318</name>
</gene>
<dbReference type="InterPro" id="IPR027706">
    <property type="entry name" value="PGP_Pase"/>
</dbReference>
<dbReference type="PANTHER" id="PTHR19288:SF25">
    <property type="entry name" value="PHOSPHATIDYLGLYCEROPHOSPHATASE GEP4, MITOCHONDRIAL"/>
    <property type="match status" value="1"/>
</dbReference>
<dbReference type="PANTHER" id="PTHR19288">
    <property type="entry name" value="4-NITROPHENYLPHOSPHATASE-RELATED"/>
    <property type="match status" value="1"/>
</dbReference>
<dbReference type="GO" id="GO:0008962">
    <property type="term" value="F:phosphatidylglycerophosphatase activity"/>
    <property type="evidence" value="ECO:0007669"/>
    <property type="project" value="InterPro"/>
</dbReference>